<feature type="transmembrane region" description="Helical" evidence="1">
    <location>
        <begin position="55"/>
        <end position="74"/>
    </location>
</feature>
<feature type="transmembrane region" description="Helical" evidence="1">
    <location>
        <begin position="14"/>
        <end position="35"/>
    </location>
</feature>
<dbReference type="Proteomes" id="UP000224076">
    <property type="component" value="Unassembled WGS sequence"/>
</dbReference>
<evidence type="ECO:0000313" key="3">
    <source>
        <dbReference type="Proteomes" id="UP000224076"/>
    </source>
</evidence>
<keyword evidence="1" id="KW-0812">Transmembrane</keyword>
<comment type="caution">
    <text evidence="2">The sequence shown here is derived from an EMBL/GenBank/DDBJ whole genome shotgun (WGS) entry which is preliminary data.</text>
</comment>
<gene>
    <name evidence="2" type="ORF">COK86_01660</name>
</gene>
<dbReference type="EMBL" id="NVDG01000004">
    <property type="protein sequence ID" value="PFU47959.1"/>
    <property type="molecule type" value="Genomic_DNA"/>
</dbReference>
<organism evidence="2 3">
    <name type="scientific">Bacillus cereus</name>
    <dbReference type="NCBI Taxonomy" id="1396"/>
    <lineage>
        <taxon>Bacteria</taxon>
        <taxon>Bacillati</taxon>
        <taxon>Bacillota</taxon>
        <taxon>Bacilli</taxon>
        <taxon>Bacillales</taxon>
        <taxon>Bacillaceae</taxon>
        <taxon>Bacillus</taxon>
        <taxon>Bacillus cereus group</taxon>
    </lineage>
</organism>
<reference evidence="2 3" key="1">
    <citation type="submission" date="2017-09" db="EMBL/GenBank/DDBJ databases">
        <title>Large-scale bioinformatics analysis of Bacillus genomes uncovers conserved roles of natural products in bacterial physiology.</title>
        <authorList>
            <consortium name="Agbiome Team Llc"/>
            <person name="Bleich R.M."/>
            <person name="Grubbs K.J."/>
            <person name="Santa Maria K.C."/>
            <person name="Allen S.E."/>
            <person name="Farag S."/>
            <person name="Shank E.A."/>
            <person name="Bowers A."/>
        </authorList>
    </citation>
    <scope>NUCLEOTIDE SEQUENCE [LARGE SCALE GENOMIC DNA]</scope>
    <source>
        <strain evidence="2 3">AFS061806</strain>
    </source>
</reference>
<protein>
    <recommendedName>
        <fullName evidence="4">DUF3937 domain-containing protein</fullName>
    </recommendedName>
</protein>
<dbReference type="Pfam" id="PF13073">
    <property type="entry name" value="DUF3937"/>
    <property type="match status" value="1"/>
</dbReference>
<evidence type="ECO:0008006" key="4">
    <source>
        <dbReference type="Google" id="ProtNLM"/>
    </source>
</evidence>
<keyword evidence="1" id="KW-0472">Membrane</keyword>
<evidence type="ECO:0000313" key="2">
    <source>
        <dbReference type="EMBL" id="PFU47959.1"/>
    </source>
</evidence>
<keyword evidence="1" id="KW-1133">Transmembrane helix</keyword>
<dbReference type="InterPro" id="IPR025068">
    <property type="entry name" value="DUF3937"/>
</dbReference>
<name>A0A2B3UN25_BACCE</name>
<dbReference type="RefSeq" id="WP_098068559.1">
    <property type="nucleotide sequence ID" value="NZ_NVDG01000004.1"/>
</dbReference>
<accession>A0A2B3UN25</accession>
<proteinExistence type="predicted"/>
<evidence type="ECO:0000256" key="1">
    <source>
        <dbReference type="SAM" id="Phobius"/>
    </source>
</evidence>
<sequence length="87" mass="10164">MNIERCYMFKNKKLIRFGLTLFICLSIIDFTISYFQTYLESAAGINWVVPEIWRFILIDAPEDVFVLLGAIALYQFTKETSQKNVSI</sequence>
<dbReference type="AlphaFoldDB" id="A0A2B3UN25"/>